<keyword evidence="5 8" id="KW-1133">Transmembrane helix</keyword>
<comment type="subcellular location">
    <subcellularLocation>
        <location evidence="1">Cell membrane</location>
        <topology evidence="1">Multi-pass membrane protein</topology>
    </subcellularLocation>
</comment>
<gene>
    <name evidence="9" type="ORF">BKA16_004229</name>
</gene>
<dbReference type="GO" id="GO:0016758">
    <property type="term" value="F:hexosyltransferase activity"/>
    <property type="evidence" value="ECO:0007669"/>
    <property type="project" value="InterPro"/>
</dbReference>
<evidence type="ECO:0000313" key="10">
    <source>
        <dbReference type="Proteomes" id="UP000551501"/>
    </source>
</evidence>
<evidence type="ECO:0000256" key="6">
    <source>
        <dbReference type="ARBA" id="ARBA00023136"/>
    </source>
</evidence>
<evidence type="ECO:0000256" key="2">
    <source>
        <dbReference type="ARBA" id="ARBA00022475"/>
    </source>
</evidence>
<comment type="caution">
    <text evidence="9">The sequence shown here is derived from an EMBL/GenBank/DDBJ whole genome shotgun (WGS) entry which is preliminary data.</text>
</comment>
<evidence type="ECO:0000256" key="7">
    <source>
        <dbReference type="ARBA" id="ARBA00024033"/>
    </source>
</evidence>
<dbReference type="InterPro" id="IPR018584">
    <property type="entry name" value="GT87"/>
</dbReference>
<protein>
    <submittedName>
        <fullName evidence="9">Alpha-1,2-mannosyltransferase</fullName>
        <ecNumber evidence="9">2.4.1.-</ecNumber>
    </submittedName>
</protein>
<feature type="transmembrane region" description="Helical" evidence="8">
    <location>
        <begin position="174"/>
        <end position="194"/>
    </location>
</feature>
<keyword evidence="6 8" id="KW-0472">Membrane</keyword>
<organism evidence="9 10">
    <name type="scientific">Gordonia humi</name>
    <dbReference type="NCBI Taxonomy" id="686429"/>
    <lineage>
        <taxon>Bacteria</taxon>
        <taxon>Bacillati</taxon>
        <taxon>Actinomycetota</taxon>
        <taxon>Actinomycetes</taxon>
        <taxon>Mycobacteriales</taxon>
        <taxon>Gordoniaceae</taxon>
        <taxon>Gordonia</taxon>
    </lineage>
</organism>
<evidence type="ECO:0000256" key="5">
    <source>
        <dbReference type="ARBA" id="ARBA00022989"/>
    </source>
</evidence>
<feature type="transmembrane region" description="Helical" evidence="8">
    <location>
        <begin position="336"/>
        <end position="356"/>
    </location>
</feature>
<feature type="transmembrane region" description="Helical" evidence="8">
    <location>
        <begin position="264"/>
        <end position="282"/>
    </location>
</feature>
<feature type="transmembrane region" description="Helical" evidence="8">
    <location>
        <begin position="368"/>
        <end position="390"/>
    </location>
</feature>
<dbReference type="AlphaFoldDB" id="A0A840FE04"/>
<feature type="transmembrane region" description="Helical" evidence="8">
    <location>
        <begin position="119"/>
        <end position="139"/>
    </location>
</feature>
<keyword evidence="4 8" id="KW-0812">Transmembrane</keyword>
<evidence type="ECO:0000256" key="4">
    <source>
        <dbReference type="ARBA" id="ARBA00022692"/>
    </source>
</evidence>
<keyword evidence="2" id="KW-1003">Cell membrane</keyword>
<keyword evidence="10" id="KW-1185">Reference proteome</keyword>
<feature type="transmembrane region" description="Helical" evidence="8">
    <location>
        <begin position="314"/>
        <end position="329"/>
    </location>
</feature>
<dbReference type="GO" id="GO:0005886">
    <property type="term" value="C:plasma membrane"/>
    <property type="evidence" value="ECO:0007669"/>
    <property type="project" value="UniProtKB-SubCell"/>
</dbReference>
<dbReference type="Proteomes" id="UP000551501">
    <property type="component" value="Unassembled WGS sequence"/>
</dbReference>
<feature type="transmembrane region" description="Helical" evidence="8">
    <location>
        <begin position="201"/>
        <end position="220"/>
    </location>
</feature>
<evidence type="ECO:0000313" key="9">
    <source>
        <dbReference type="EMBL" id="MBB4137677.1"/>
    </source>
</evidence>
<evidence type="ECO:0000256" key="8">
    <source>
        <dbReference type="SAM" id="Phobius"/>
    </source>
</evidence>
<evidence type="ECO:0000256" key="1">
    <source>
        <dbReference type="ARBA" id="ARBA00004651"/>
    </source>
</evidence>
<name>A0A840FE04_9ACTN</name>
<keyword evidence="3 9" id="KW-0808">Transferase</keyword>
<dbReference type="EMBL" id="JACIFP010000001">
    <property type="protein sequence ID" value="MBB4137677.1"/>
    <property type="molecule type" value="Genomic_DNA"/>
</dbReference>
<keyword evidence="9" id="KW-0328">Glycosyltransferase</keyword>
<proteinExistence type="inferred from homology"/>
<dbReference type="Pfam" id="PF09594">
    <property type="entry name" value="GT87"/>
    <property type="match status" value="1"/>
</dbReference>
<reference evidence="9 10" key="1">
    <citation type="submission" date="2020-08" db="EMBL/GenBank/DDBJ databases">
        <title>Sequencing the genomes of 1000 actinobacteria strains.</title>
        <authorList>
            <person name="Klenk H.-P."/>
        </authorList>
    </citation>
    <scope>NUCLEOTIDE SEQUENCE [LARGE SCALE GENOMIC DNA]</scope>
    <source>
        <strain evidence="9 10">DSM 45298</strain>
    </source>
</reference>
<feature type="transmembrane region" description="Helical" evidence="8">
    <location>
        <begin position="291"/>
        <end position="308"/>
    </location>
</feature>
<feature type="transmembrane region" description="Helical" evidence="8">
    <location>
        <begin position="95"/>
        <end position="113"/>
    </location>
</feature>
<comment type="similarity">
    <text evidence="7">Belongs to the glycosyltransferase 87 family.</text>
</comment>
<evidence type="ECO:0000256" key="3">
    <source>
        <dbReference type="ARBA" id="ARBA00022679"/>
    </source>
</evidence>
<sequence length="403" mass="43987">MPMPRSTNRTPGLLLAASVVLLVVTTTLGLNGSNGYYLDLMVYRLGAQAWLDGDPVYGALPSLMHGSVHLPFTYPPLAAVVFAPLAAMPAGAAGALMYTLTFLAVGGTVWLVLRRLRPAVDPVTRLAAVVAVVAVAQFLEPVAQTLDFGQINAILMVMVAFDVLVPWRRWPRGVLIGIAISIKLTPAGFVLLFLVRRDWRALATTIVSTAVAIGLVWLVMPDDSRTYWFEKVRETGRIGAAHYAGNQSIRGMVARWGLGEHTTAILWLGLSVIAVAAAAVWMRRLLAEDRLATALTVNAAAILLVSPISWSHHWVWVVPALVIAAVAVLDGHRNAWFVGALVLALVVFYTGAHWFFPIRHGAELRWAWWEQIIGSAYVWFTFAVLAAGAWHSRADVRNLIRVR</sequence>
<accession>A0A840FE04</accession>
<dbReference type="EC" id="2.4.1.-" evidence="9"/>